<keyword evidence="1" id="KW-0175">Coiled coil</keyword>
<keyword evidence="2" id="KW-0472">Membrane</keyword>
<dbReference type="EMBL" id="CP016379">
    <property type="protein sequence ID" value="AZR73853.1"/>
    <property type="molecule type" value="Genomic_DNA"/>
</dbReference>
<feature type="transmembrane region" description="Helical" evidence="2">
    <location>
        <begin position="6"/>
        <end position="23"/>
    </location>
</feature>
<dbReference type="Proteomes" id="UP000267250">
    <property type="component" value="Chromosome"/>
</dbReference>
<name>A0A3Q9HR28_9FIRM</name>
<keyword evidence="2" id="KW-1133">Transmembrane helix</keyword>
<dbReference type="RefSeq" id="WP_127017204.1">
    <property type="nucleotide sequence ID" value="NZ_CP016379.1"/>
</dbReference>
<organism evidence="3 4">
    <name type="scientific">Anoxybacter fermentans</name>
    <dbReference type="NCBI Taxonomy" id="1323375"/>
    <lineage>
        <taxon>Bacteria</taxon>
        <taxon>Bacillati</taxon>
        <taxon>Bacillota</taxon>
        <taxon>Clostridia</taxon>
        <taxon>Halanaerobiales</taxon>
        <taxon>Anoxybacter</taxon>
    </lineage>
</organism>
<dbReference type="AlphaFoldDB" id="A0A3Q9HR28"/>
<protein>
    <submittedName>
        <fullName evidence="3">Uncharacterized protein</fullName>
    </submittedName>
</protein>
<proteinExistence type="predicted"/>
<reference evidence="3 4" key="1">
    <citation type="submission" date="2016-07" db="EMBL/GenBank/DDBJ databases">
        <title>Genome and transcriptome analysis of iron-reducing fermentative bacteria Anoxybacter fermentans.</title>
        <authorList>
            <person name="Zeng X."/>
            <person name="Shao Z."/>
        </authorList>
    </citation>
    <scope>NUCLEOTIDE SEQUENCE [LARGE SCALE GENOMIC DNA]</scope>
    <source>
        <strain evidence="3 4">DY22613</strain>
    </source>
</reference>
<accession>A0A3Q9HR28</accession>
<evidence type="ECO:0000313" key="3">
    <source>
        <dbReference type="EMBL" id="AZR73853.1"/>
    </source>
</evidence>
<evidence type="ECO:0000256" key="1">
    <source>
        <dbReference type="SAM" id="Coils"/>
    </source>
</evidence>
<feature type="coiled-coil region" evidence="1">
    <location>
        <begin position="55"/>
        <end position="89"/>
    </location>
</feature>
<dbReference type="OrthoDB" id="2112529at2"/>
<gene>
    <name evidence="3" type="ORF">BBF96_10915</name>
</gene>
<evidence type="ECO:0000313" key="4">
    <source>
        <dbReference type="Proteomes" id="UP000267250"/>
    </source>
</evidence>
<dbReference type="KEGG" id="aft:BBF96_10915"/>
<keyword evidence="2" id="KW-0812">Transmembrane</keyword>
<dbReference type="InterPro" id="IPR046118">
    <property type="entry name" value="DUF6115"/>
</dbReference>
<dbReference type="Pfam" id="PF19610">
    <property type="entry name" value="DUF6115"/>
    <property type="match status" value="1"/>
</dbReference>
<keyword evidence="4" id="KW-1185">Reference proteome</keyword>
<evidence type="ECO:0000256" key="2">
    <source>
        <dbReference type="SAM" id="Phobius"/>
    </source>
</evidence>
<sequence length="196" mass="22681">MLVAYLILGVGMFLILISLISTYRINRKINSERVGEVKANSIEQVIELVKTKESIRNIGKELDTLIEELREKESEIKAIIKKVKEWNLELSDPVFSEILAKKIAYQEADRLVDQLYESERFRRKEEELDLRNRSEEPLIPSKTRLLEKEALARYNQIVKLSEEGLSVEEIARKLNLGYREVELVVKLRKKGAGIGV</sequence>